<evidence type="ECO:0000313" key="2">
    <source>
        <dbReference type="Proteomes" id="UP001203297"/>
    </source>
</evidence>
<name>A0AAD4QKZ8_9AGAM</name>
<organism evidence="1 2">
    <name type="scientific">Multifurca ochricompacta</name>
    <dbReference type="NCBI Taxonomy" id="376703"/>
    <lineage>
        <taxon>Eukaryota</taxon>
        <taxon>Fungi</taxon>
        <taxon>Dikarya</taxon>
        <taxon>Basidiomycota</taxon>
        <taxon>Agaricomycotina</taxon>
        <taxon>Agaricomycetes</taxon>
        <taxon>Russulales</taxon>
        <taxon>Russulaceae</taxon>
        <taxon>Multifurca</taxon>
    </lineage>
</organism>
<keyword evidence="2" id="KW-1185">Reference proteome</keyword>
<dbReference type="SUPFAM" id="SSF52047">
    <property type="entry name" value="RNI-like"/>
    <property type="match status" value="1"/>
</dbReference>
<protein>
    <recommendedName>
        <fullName evidence="3">F-box domain-containing protein</fullName>
    </recommendedName>
</protein>
<reference evidence="1" key="1">
    <citation type="journal article" date="2022" name="New Phytol.">
        <title>Evolutionary transition to the ectomycorrhizal habit in the genomes of a hyperdiverse lineage of mushroom-forming fungi.</title>
        <authorList>
            <person name="Looney B."/>
            <person name="Miyauchi S."/>
            <person name="Morin E."/>
            <person name="Drula E."/>
            <person name="Courty P.E."/>
            <person name="Kohler A."/>
            <person name="Kuo A."/>
            <person name="LaButti K."/>
            <person name="Pangilinan J."/>
            <person name="Lipzen A."/>
            <person name="Riley R."/>
            <person name="Andreopoulos W."/>
            <person name="He G."/>
            <person name="Johnson J."/>
            <person name="Nolan M."/>
            <person name="Tritt A."/>
            <person name="Barry K.W."/>
            <person name="Grigoriev I.V."/>
            <person name="Nagy L.G."/>
            <person name="Hibbett D."/>
            <person name="Henrissat B."/>
            <person name="Matheny P.B."/>
            <person name="Labbe J."/>
            <person name="Martin F.M."/>
        </authorList>
    </citation>
    <scope>NUCLEOTIDE SEQUENCE</scope>
    <source>
        <strain evidence="1">BPL690</strain>
    </source>
</reference>
<dbReference type="Proteomes" id="UP001203297">
    <property type="component" value="Unassembled WGS sequence"/>
</dbReference>
<dbReference type="EMBL" id="WTXG01000058">
    <property type="protein sequence ID" value="KAI0295420.1"/>
    <property type="molecule type" value="Genomic_DNA"/>
</dbReference>
<accession>A0AAD4QKZ8</accession>
<evidence type="ECO:0000313" key="1">
    <source>
        <dbReference type="EMBL" id="KAI0295420.1"/>
    </source>
</evidence>
<gene>
    <name evidence="1" type="ORF">B0F90DRAFT_1820486</name>
</gene>
<comment type="caution">
    <text evidence="1">The sequence shown here is derived from an EMBL/GenBank/DDBJ whole genome shotgun (WGS) entry which is preliminary data.</text>
</comment>
<evidence type="ECO:0008006" key="3">
    <source>
        <dbReference type="Google" id="ProtNLM"/>
    </source>
</evidence>
<dbReference type="AlphaFoldDB" id="A0AAD4QKZ8"/>
<dbReference type="Gene3D" id="1.20.1280.50">
    <property type="match status" value="1"/>
</dbReference>
<proteinExistence type="predicted"/>
<sequence>MSPQQSPNRNHAISRVLRLSPTRVISRANGVIRRLFSKVERKKTGKHGSSLHAPGTNTGSCLATSTSEDHKCVAIITLSDDILLEIFNHCRLSAINSLSDDVILDISNRHRFSALPSGLIVDTWEWHRLTHVCRRWRYVIFASPHRLDLRLLCKQGTPVRRTLDCWPALPISIQCSGFTGRPRPALKDEDNIIAALEHPARTYEIQLSLTKSLFDKLAALKQQPFPVLEHFRLTSFDRAKLSTLPSTFFCESAPRLRVLFFYGIPFPMLPKFLLSTKDLVLLRLTMIPRLGYFSPESFVMSLSGMTQLKSLYIEFASPSSRPNRRIVPPLRRAVLSTLTSFTFRGISEYLEDVVAGIDAPVLGHFYVKLFNQLMFDVPQLHQFISRAEKLRRFGKLTLYSFENGIFITLSQPAGTDTSGYLSLEIACKPLDWQVSSMAEICNQSSTLFSCVEELNIHEHFPQPARQDEIGIAEWLEFFHPFTAVRSLHVSKSLGPLIAAALEDTADDPVMEVLPALRLLRFEGSQKSAPVEKFVTARQLPDQPTLDVRYGHFPLW</sequence>